<dbReference type="HOGENOM" id="CLU_2278873_0_0_1"/>
<dbReference type="InParanoid" id="B2WPN4"/>
<name>B2WPN4_PYRTR</name>
<accession>B2WPN4</accession>
<evidence type="ECO:0000313" key="1">
    <source>
        <dbReference type="EMBL" id="EDU46100.1"/>
    </source>
</evidence>
<evidence type="ECO:0000313" key="2">
    <source>
        <dbReference type="Proteomes" id="UP000001471"/>
    </source>
</evidence>
<proteinExistence type="predicted"/>
<reference evidence="2" key="1">
    <citation type="journal article" date="2013" name="G3 (Bethesda)">
        <title>Comparative genomics of a plant-pathogenic fungus, Pyrenophora tritici-repentis, reveals transduplication and the impact of repeat elements on pathogenicity and population divergence.</title>
        <authorList>
            <person name="Manning V.A."/>
            <person name="Pandelova I."/>
            <person name="Dhillon B."/>
            <person name="Wilhelm L.J."/>
            <person name="Goodwin S.B."/>
            <person name="Berlin A.M."/>
            <person name="Figueroa M."/>
            <person name="Freitag M."/>
            <person name="Hane J.K."/>
            <person name="Henrissat B."/>
            <person name="Holman W.H."/>
            <person name="Kodira C.D."/>
            <person name="Martin J."/>
            <person name="Oliver R.P."/>
            <person name="Robbertse B."/>
            <person name="Schackwitz W."/>
            <person name="Schwartz D.C."/>
            <person name="Spatafora J.W."/>
            <person name="Turgeon B.G."/>
            <person name="Yandava C."/>
            <person name="Young S."/>
            <person name="Zhou S."/>
            <person name="Zeng Q."/>
            <person name="Grigoriev I.V."/>
            <person name="Ma L.-J."/>
            <person name="Ciuffetti L.M."/>
        </authorList>
    </citation>
    <scope>NUCLEOTIDE SEQUENCE [LARGE SCALE GENOMIC DNA]</scope>
    <source>
        <strain evidence="2">Pt-1C-BFP</strain>
    </source>
</reference>
<dbReference type="EMBL" id="DS231638">
    <property type="protein sequence ID" value="EDU46100.1"/>
    <property type="molecule type" value="Genomic_DNA"/>
</dbReference>
<dbReference type="AlphaFoldDB" id="B2WPN4"/>
<protein>
    <submittedName>
        <fullName evidence="1">Uncharacterized protein</fullName>
    </submittedName>
</protein>
<organism evidence="1 2">
    <name type="scientific">Pyrenophora tritici-repentis (strain Pt-1C-BFP)</name>
    <name type="common">Wheat tan spot fungus</name>
    <name type="synonym">Drechslera tritici-repentis</name>
    <dbReference type="NCBI Taxonomy" id="426418"/>
    <lineage>
        <taxon>Eukaryota</taxon>
        <taxon>Fungi</taxon>
        <taxon>Dikarya</taxon>
        <taxon>Ascomycota</taxon>
        <taxon>Pezizomycotina</taxon>
        <taxon>Dothideomycetes</taxon>
        <taxon>Pleosporomycetidae</taxon>
        <taxon>Pleosporales</taxon>
        <taxon>Pleosporineae</taxon>
        <taxon>Pleosporaceae</taxon>
        <taxon>Pyrenophora</taxon>
    </lineage>
</organism>
<sequence>MFQLRDVPTVKVVMRGVWSRDDNAVWHGIAREDFLELSVYEEREAPLGIYAHVLDLFRQTRRRDQGIEEESYRLLPLSDMVCSAMLLDSRRDSVPVLLVTVE</sequence>
<dbReference type="Proteomes" id="UP000001471">
    <property type="component" value="Unassembled WGS sequence"/>
</dbReference>
<gene>
    <name evidence="1" type="ORF">PTRG_11901</name>
</gene>